<keyword evidence="2" id="KW-1185">Reference proteome</keyword>
<name>A0ABX2AXF5_9BACT</name>
<evidence type="ECO:0000313" key="2">
    <source>
        <dbReference type="Proteomes" id="UP001193734"/>
    </source>
</evidence>
<dbReference type="RefSeq" id="WP_172177203.1">
    <property type="nucleotide sequence ID" value="NZ_CASGIA010000012.1"/>
</dbReference>
<organism evidence="1 2">
    <name type="scientific">Xylanibacter rodentium</name>
    <dbReference type="NCBI Taxonomy" id="2736289"/>
    <lineage>
        <taxon>Bacteria</taxon>
        <taxon>Pseudomonadati</taxon>
        <taxon>Bacteroidota</taxon>
        <taxon>Bacteroidia</taxon>
        <taxon>Bacteroidales</taxon>
        <taxon>Prevotellaceae</taxon>
        <taxon>Xylanibacter</taxon>
    </lineage>
</organism>
<evidence type="ECO:0000313" key="1">
    <source>
        <dbReference type="EMBL" id="NPE14796.1"/>
    </source>
</evidence>
<proteinExistence type="predicted"/>
<sequence>MYYIENERFGCRFGQSQQNTMKTQEVKEARGRLAEEFVALLRLSPDDGVHWTGSVRDLMEAAHVVYTDGTVCDGEGCVCTFRALAARACTVLHVTLPRNPSAVAYQGEQRKGVRRGPFIQRYAAQMFRMGIERPLERMVTGKHTSQCSPT</sequence>
<accession>A0ABX2AXF5</accession>
<protein>
    <submittedName>
        <fullName evidence="1">Uncharacterized protein</fullName>
    </submittedName>
</protein>
<dbReference type="GeneID" id="82158246"/>
<comment type="caution">
    <text evidence="1">The sequence shown here is derived from an EMBL/GenBank/DDBJ whole genome shotgun (WGS) entry which is preliminary data.</text>
</comment>
<reference evidence="1 2" key="1">
    <citation type="submission" date="2020-05" db="EMBL/GenBank/DDBJ databases">
        <title>Distinct polysaccharide utilization as determinants for interspecies competition between intestinal Prevotella spp.</title>
        <authorList>
            <person name="Galvez E.J.C."/>
            <person name="Iljazovic A."/>
            <person name="Strowig T."/>
        </authorList>
    </citation>
    <scope>NUCLEOTIDE SEQUENCE [LARGE SCALE GENOMIC DNA]</scope>
    <source>
        <strain evidence="1 2">PROD</strain>
    </source>
</reference>
<gene>
    <name evidence="1" type="ORF">HPS55_10765</name>
</gene>
<dbReference type="Proteomes" id="UP001193734">
    <property type="component" value="Unassembled WGS sequence"/>
</dbReference>
<dbReference type="EMBL" id="JABKKE010000018">
    <property type="protein sequence ID" value="NPE14796.1"/>
    <property type="molecule type" value="Genomic_DNA"/>
</dbReference>